<evidence type="ECO:0000259" key="1">
    <source>
        <dbReference type="SMART" id="SM00462"/>
    </source>
</evidence>
<evidence type="ECO:0000313" key="3">
    <source>
        <dbReference type="EnsemblMetazoa" id="PHUM076930-PA"/>
    </source>
</evidence>
<dbReference type="OrthoDB" id="5962185at2759"/>
<gene>
    <name evidence="3" type="primary">8231322</name>
    <name evidence="2" type="ORF">Phum_PHUM076930</name>
</gene>
<accession>E0VC17</accession>
<reference evidence="2" key="1">
    <citation type="submission" date="2007-04" db="EMBL/GenBank/DDBJ databases">
        <title>Annotation of Pediculus humanus corporis strain USDA.</title>
        <authorList>
            <person name="Kirkness E."/>
            <person name="Hannick L."/>
            <person name="Hass B."/>
            <person name="Bruggner R."/>
            <person name="Lawson D."/>
            <person name="Bidwell S."/>
            <person name="Joardar V."/>
            <person name="Caler E."/>
            <person name="Walenz B."/>
            <person name="Inman J."/>
            <person name="Schobel S."/>
            <person name="Galinsky K."/>
            <person name="Amedeo P."/>
            <person name="Strausberg R."/>
        </authorList>
    </citation>
    <scope>NUCLEOTIDE SEQUENCE</scope>
    <source>
        <strain evidence="2">USDA</strain>
    </source>
</reference>
<dbReference type="SUPFAM" id="SSF50729">
    <property type="entry name" value="PH domain-like"/>
    <property type="match status" value="1"/>
</dbReference>
<protein>
    <submittedName>
        <fullName evidence="2 3">Fam43, putative</fullName>
    </submittedName>
</protein>
<dbReference type="CDD" id="cd01214">
    <property type="entry name" value="PTB_FAM43A"/>
    <property type="match status" value="1"/>
</dbReference>
<organism>
    <name type="scientific">Pediculus humanus subsp. corporis</name>
    <name type="common">Body louse</name>
    <dbReference type="NCBI Taxonomy" id="121224"/>
    <lineage>
        <taxon>Eukaryota</taxon>
        <taxon>Metazoa</taxon>
        <taxon>Ecdysozoa</taxon>
        <taxon>Arthropoda</taxon>
        <taxon>Hexapoda</taxon>
        <taxon>Insecta</taxon>
        <taxon>Pterygota</taxon>
        <taxon>Neoptera</taxon>
        <taxon>Paraneoptera</taxon>
        <taxon>Psocodea</taxon>
        <taxon>Troctomorpha</taxon>
        <taxon>Phthiraptera</taxon>
        <taxon>Anoplura</taxon>
        <taxon>Pediculidae</taxon>
        <taxon>Pediculus</taxon>
    </lineage>
</organism>
<dbReference type="Proteomes" id="UP000009046">
    <property type="component" value="Unassembled WGS sequence"/>
</dbReference>
<dbReference type="PANTHER" id="PTHR11232:SF2">
    <property type="entry name" value="FI05246P"/>
    <property type="match status" value="1"/>
</dbReference>
<evidence type="ECO:0000313" key="2">
    <source>
        <dbReference type="EMBL" id="EEB10923.1"/>
    </source>
</evidence>
<proteinExistence type="predicted"/>
<dbReference type="InParanoid" id="E0VC17"/>
<dbReference type="InterPro" id="IPR033930">
    <property type="entry name" value="FAM43A/B_PTB"/>
</dbReference>
<dbReference type="EMBL" id="DS235044">
    <property type="protein sequence ID" value="EEB10923.1"/>
    <property type="molecule type" value="Genomic_DNA"/>
</dbReference>
<evidence type="ECO:0000313" key="4">
    <source>
        <dbReference type="Proteomes" id="UP000009046"/>
    </source>
</evidence>
<dbReference type="CTD" id="8231322"/>
<sequence>MWKRGSATITAEDPTYKVSYLGNVLTGLAKGEGCIEKPLNTLWKNYNESLKPSIQMKIKVTQSGLKAVTKDHGLIEYWSHRITFCTVPPEFPNIFCWIYRHEGRKLKQELRCHAVLCSKESVASKMSDTLKTRLTQALVEFKRDKLLRQNARLSLVNSVYDNPSLPKRKILLSTGCHNYKPPIERSKSAPKLMKVSDDGNKSDYKLANLSFVKKLCSSIENLVESTSNYSRKFFTERKSNRETSYVTIKNSDESGKKLDNNSISEINLKSSKMNVNNEGCNIDDFKSKFIQNLSSSNCRITSDKKDIFFTSDNNSNPVVVTSVKNFNGNTIERLPNYLSTGKSLPEGKIVVFNCDCQDSQDSSPPLVNNGQEVVVSLDDDDDDNNKCVQLTDDLLVQKLTSLDVPYHKIIKSTALSEIKKWQINKF</sequence>
<dbReference type="InterPro" id="IPR051133">
    <property type="entry name" value="Adapter_Engulfment-Domain"/>
</dbReference>
<dbReference type="RefSeq" id="XP_002423661.1">
    <property type="nucleotide sequence ID" value="XM_002423616.1"/>
</dbReference>
<dbReference type="KEGG" id="phu:Phum_PHUM076930"/>
<dbReference type="Gene3D" id="2.30.29.30">
    <property type="entry name" value="Pleckstrin-homology domain (PH domain)/Phosphotyrosine-binding domain (PTB)"/>
    <property type="match status" value="1"/>
</dbReference>
<dbReference type="Pfam" id="PF14719">
    <property type="entry name" value="PID_2"/>
    <property type="match status" value="1"/>
</dbReference>
<dbReference type="PANTHER" id="PTHR11232">
    <property type="entry name" value="PHOSPHOTYROSINE INTERACTION DOMAIN-CONTAINING FAMILY MEMBER"/>
    <property type="match status" value="1"/>
</dbReference>
<dbReference type="STRING" id="121224.E0VC17"/>
<dbReference type="GeneID" id="8231322"/>
<dbReference type="EMBL" id="AAZO01000919">
    <property type="status" value="NOT_ANNOTATED_CDS"/>
    <property type="molecule type" value="Genomic_DNA"/>
</dbReference>
<dbReference type="HOGENOM" id="CLU_644525_0_0_1"/>
<reference evidence="3" key="3">
    <citation type="submission" date="2021-02" db="UniProtKB">
        <authorList>
            <consortium name="EnsemblMetazoa"/>
        </authorList>
    </citation>
    <scope>IDENTIFICATION</scope>
    <source>
        <strain evidence="3">USDA</strain>
    </source>
</reference>
<dbReference type="VEuPathDB" id="VectorBase:PHUM076930"/>
<dbReference type="SMART" id="SM00462">
    <property type="entry name" value="PTB"/>
    <property type="match status" value="1"/>
</dbReference>
<reference evidence="2" key="2">
    <citation type="submission" date="2007-04" db="EMBL/GenBank/DDBJ databases">
        <title>The genome of the human body louse.</title>
        <authorList>
            <consortium name="The Human Body Louse Genome Consortium"/>
            <person name="Kirkness E."/>
            <person name="Walenz B."/>
            <person name="Hass B."/>
            <person name="Bruggner R."/>
            <person name="Strausberg R."/>
        </authorList>
    </citation>
    <scope>NUCLEOTIDE SEQUENCE</scope>
    <source>
        <strain evidence="2">USDA</strain>
    </source>
</reference>
<dbReference type="EnsemblMetazoa" id="PHUM076930-RA">
    <property type="protein sequence ID" value="PHUM076930-PA"/>
    <property type="gene ID" value="PHUM076930"/>
</dbReference>
<dbReference type="InterPro" id="IPR011993">
    <property type="entry name" value="PH-like_dom_sf"/>
</dbReference>
<name>E0VC17_PEDHC</name>
<dbReference type="AlphaFoldDB" id="E0VC17"/>
<dbReference type="InterPro" id="IPR006020">
    <property type="entry name" value="PTB/PI_dom"/>
</dbReference>
<feature type="domain" description="PID" evidence="1">
    <location>
        <begin position="11"/>
        <end position="143"/>
    </location>
</feature>
<keyword evidence="4" id="KW-1185">Reference proteome</keyword>
<dbReference type="eggNOG" id="KOG4448">
    <property type="taxonomic scope" value="Eukaryota"/>
</dbReference>